<feature type="compositionally biased region" description="Polar residues" evidence="17">
    <location>
        <begin position="143"/>
        <end position="155"/>
    </location>
</feature>
<feature type="domain" description="Glycogen debranching enzyme glucanotransferase" evidence="20">
    <location>
        <begin position="345"/>
        <end position="780"/>
    </location>
</feature>
<dbReference type="GO" id="GO:0004134">
    <property type="term" value="F:4-alpha-glucanotransferase activity"/>
    <property type="evidence" value="ECO:0007669"/>
    <property type="project" value="UniProtKB-EC"/>
</dbReference>
<dbReference type="Gene3D" id="3.20.20.80">
    <property type="entry name" value="Glycosidases"/>
    <property type="match status" value="2"/>
</dbReference>
<sequence length="1754" mass="198403">MIVLGACLCLVAILLQICFYLCSFSAQQKIRSKMASLASWLFGRVAGAAPENQTDQNIGQATTSGKNISHASIVTNTVPVGFEASRGTSALPIKEHESASSLEASGETAKSFDDFVHVNIDEENGDSEGGLYEQTSHSDRTLNDPNRQQAAEPSFTNCSTECVDFEVENSSPKCSQIETVENLKIPDIRPGECKRELSAVENRKLNDEPEHPKYIDMASVNILILNDKANLDSELHRIQKNVKLEFRLGPSLLGRNIKLYCNYPKSTNGIVEEFSRDCYTLIRWSRNEGCKNADGSSTFAQITPTIAGSFHYYFVEDDEFTKTNFKNGSGYFIVDPVLKYGANELLPLNCIQSQTVLSKLLGPFSTWENKIRVAKESGYNMVHFTPIQQLGGSHSAYSVQDHLKLNVSFNEENGREPSFEDIETLTAKMREDWKMLSVCDIVINHTANESDWIKEHPEAAYNCLNCPYMRPAYLLDEALHQFSMDIRKGLYEDRGIPLDVSTEDHLNAIRYHFKQNVLQPLKIHELFIVDVTQYLEQFLTQARKTAPLNDCERNLLPDLKIIQDVQFRRLSSSVDLNLALAKFNCYRPDCYDEESRVRRCSEDFKIQLDALNQAAIDEVTADLSAAVENVIAGIRYFRVQPDGPQYKAITIDHPLVYRYFTDYHSPKSLAEAEETMYSTNGRFLMAHNGWVMSAEPLKNFADAGTKIYIRRELIAWGDSVKLRFGDKPADSPFLWNYMRQYVEQTVKIFDGIRLDNCHSTSLPVAEYLLDCARRIRPDLYVVAELFTNSALTDNIFVNRLGITSLIREAMSAWDAHEQGRLVYRFGGVPVGAFYKPSKVPLVPMVAHALFLDQTHDNPSPVEKRSVFDLLPSAGLVNMACCATGSNRGYDELVPHHIHVVDETRQYAEWSHHEKLPSKTRYVNKWSGIIAAKRALHELHFKLGMEGFDQVFVNQVDGDIVEVTRHQPGTHTSYVLVAFTAFEHPTGDHQRAIKPLSVEGVLDEIVLEAYLIHADSTSRFGRFEKFEKDPDWINGLAEYKLSIKEHIQLRESEFFEEAADSSSNFVRLNYKNFKPGSIAVLKFSLPQGIRDAISLLKPPQAPNLEKIVSELTLADLNRTLFRCGEEERDEGNGFDTYNIPNFGPTIYCGLFGITWVLRQIATDNDLGHPLCTNLRNGNWLIEYVFKRLKADEGTRALGEWIEDYSKPLLNMPRYLVPCYFDVFIGQIYPQLLNAGYQLMSNFIKQGSPFVQSLALGSLQFGGYLRSACLPDMSPNLAPPKPPSRKNENGETVQACVTLSAGLPHFAVGYMRNWGRDTFIALRGLFILTGRFEEARQHILGYGSCLRHGLIPNLLDAGRNPRFNCRDAIWWWLYSLKSYCEESPKGVAILADVVSRIFPSDDSSPQPPGAVDQPLYNVIQESLTVHFQGLQFRERNAGREIDEHMTDAGFNNQIGTHPETGFVFGGNEWNCGTWMDKMGSSDKAGNRGKPASPRDGSAVELVGLSKACITWLMHLNDEGQYPYDGVQRTHKNGTVTKWTFREWSDKIQQNFEKKFWISGNPNPEECRPDLVNKKNIYKDSFGASQPWTDFQLRCNFPIAMVAAPELFNPQRAWAALEQVEKYLLGPLGMKTLDPEDWNYRGDYDNSIDSDDLLTAHGFNYHQGPEWVWPVGFFLRAKLIFAAQNGLLDETVTKTKQILSKHFIEVETPPWRGLPELTNSDGSYCPDSARTQAWSMSCILEVLYDLEKIESNRSVAN</sequence>
<dbReference type="NCBIfam" id="TIGR01531">
    <property type="entry name" value="glyc_debranch"/>
    <property type="match status" value="1"/>
</dbReference>
<evidence type="ECO:0000259" key="19">
    <source>
        <dbReference type="Pfam" id="PF14699"/>
    </source>
</evidence>
<comment type="similarity">
    <text evidence="15">Belongs to the glycogen debranching enzyme family.</text>
</comment>
<dbReference type="SUPFAM" id="SSF51445">
    <property type="entry name" value="(Trans)glycosidases"/>
    <property type="match status" value="1"/>
</dbReference>
<dbReference type="InterPro" id="IPR006421">
    <property type="entry name" value="Glycogen_debranch_met"/>
</dbReference>
<evidence type="ECO:0000256" key="10">
    <source>
        <dbReference type="ARBA" id="ARBA00022679"/>
    </source>
</evidence>
<dbReference type="GeneID" id="109539064"/>
<dbReference type="EC" id="3.2.1.33" evidence="6"/>
<dbReference type="InterPro" id="IPR032790">
    <property type="entry name" value="GDE_C"/>
</dbReference>
<dbReference type="GO" id="GO:0005737">
    <property type="term" value="C:cytoplasm"/>
    <property type="evidence" value="ECO:0007669"/>
    <property type="project" value="UniProtKB-SubCell"/>
</dbReference>
<evidence type="ECO:0000256" key="6">
    <source>
        <dbReference type="ARBA" id="ARBA00012778"/>
    </source>
</evidence>
<dbReference type="InterPro" id="IPR029436">
    <property type="entry name" value="AGL_euk_N"/>
</dbReference>
<dbReference type="EC" id="2.4.1.25" evidence="5"/>
<evidence type="ECO:0000256" key="17">
    <source>
        <dbReference type="SAM" id="MobiDB-lite"/>
    </source>
</evidence>
<dbReference type="EnsemblMetazoa" id="XM_019906633.1">
    <property type="protein sequence ID" value="XP_019762192.1"/>
    <property type="gene ID" value="LOC109539064"/>
</dbReference>
<keyword evidence="12" id="KW-0320">Glycogen biosynthesis</keyword>
<evidence type="ECO:0000256" key="1">
    <source>
        <dbReference type="ARBA" id="ARBA00000439"/>
    </source>
</evidence>
<dbReference type="Pfam" id="PF06202">
    <property type="entry name" value="GDE_C"/>
    <property type="match status" value="1"/>
</dbReference>
<evidence type="ECO:0000313" key="23">
    <source>
        <dbReference type="Proteomes" id="UP000019118"/>
    </source>
</evidence>
<comment type="catalytic activity">
    <reaction evidence="2">
        <text>Hydrolysis of (1-&gt;6)-alpha-D-glucosidic branch linkages in glycogen phosphorylase limit dextrin.</text>
        <dbReference type="EC" id="3.2.1.33"/>
    </reaction>
</comment>
<dbReference type="PANTHER" id="PTHR10569:SF2">
    <property type="entry name" value="GLYCOGEN DEBRANCHING ENZYME"/>
    <property type="match status" value="1"/>
</dbReference>
<feature type="region of interest" description="Disordered" evidence="17">
    <location>
        <begin position="122"/>
        <end position="155"/>
    </location>
</feature>
<dbReference type="InterPro" id="IPR008928">
    <property type="entry name" value="6-hairpin_glycosidase_sf"/>
</dbReference>
<evidence type="ECO:0000256" key="8">
    <source>
        <dbReference type="ARBA" id="ARBA00022490"/>
    </source>
</evidence>
<dbReference type="Proteomes" id="UP000019118">
    <property type="component" value="Unassembled WGS sequence"/>
</dbReference>
<feature type="domain" description="Glycogen debranching enzyme C-terminal" evidence="18">
    <location>
        <begin position="1291"/>
        <end position="1738"/>
    </location>
</feature>
<dbReference type="CDD" id="cd11327">
    <property type="entry name" value="AmyAc_Glg_debranch_2"/>
    <property type="match status" value="1"/>
</dbReference>
<protein>
    <recommendedName>
        <fullName evidence="7">Glycogen debranching enzyme</fullName>
        <ecNumber evidence="5">2.4.1.25</ecNumber>
        <ecNumber evidence="6">3.2.1.33</ecNumber>
    </recommendedName>
    <alternativeName>
        <fullName evidence="16">Glycogen debrancher</fullName>
    </alternativeName>
</protein>
<dbReference type="Pfam" id="PF14699">
    <property type="entry name" value="hGDE_N"/>
    <property type="match status" value="1"/>
</dbReference>
<dbReference type="GO" id="GO:0004135">
    <property type="term" value="F:amylo-alpha-1,6-glucosidase activity"/>
    <property type="evidence" value="ECO:0007669"/>
    <property type="project" value="UniProtKB-EC"/>
</dbReference>
<comment type="function">
    <text evidence="3">Multifunctional enzyme acting as 1,4-alpha-D-glucan:1,4-alpha-D-glucan 4-alpha-D-glycosyltransferase and amylo-1,6-glucosidase in glycogen degradation.</text>
</comment>
<organism evidence="22 23">
    <name type="scientific">Dendroctonus ponderosae</name>
    <name type="common">Mountain pine beetle</name>
    <dbReference type="NCBI Taxonomy" id="77166"/>
    <lineage>
        <taxon>Eukaryota</taxon>
        <taxon>Metazoa</taxon>
        <taxon>Ecdysozoa</taxon>
        <taxon>Arthropoda</taxon>
        <taxon>Hexapoda</taxon>
        <taxon>Insecta</taxon>
        <taxon>Pterygota</taxon>
        <taxon>Neoptera</taxon>
        <taxon>Endopterygota</taxon>
        <taxon>Coleoptera</taxon>
        <taxon>Polyphaga</taxon>
        <taxon>Cucujiformia</taxon>
        <taxon>Curculionidae</taxon>
        <taxon>Scolytinae</taxon>
        <taxon>Dendroctonus</taxon>
    </lineage>
</organism>
<comment type="catalytic activity">
    <reaction evidence="1">
        <text>Transfers a segment of a (1-&gt;4)-alpha-D-glucan to a new position in an acceptor, which may be glucose or a (1-&gt;4)-alpha-D-glucan.</text>
        <dbReference type="EC" id="2.4.1.25"/>
    </reaction>
</comment>
<evidence type="ECO:0000256" key="2">
    <source>
        <dbReference type="ARBA" id="ARBA00000927"/>
    </source>
</evidence>
<proteinExistence type="inferred from homology"/>
<feature type="domain" description="Glycogen debranching enzyme central" evidence="21">
    <location>
        <begin position="927"/>
        <end position="1187"/>
    </location>
</feature>
<dbReference type="GO" id="GO:0005980">
    <property type="term" value="P:glycogen catabolic process"/>
    <property type="evidence" value="ECO:0007669"/>
    <property type="project" value="InterPro"/>
</dbReference>
<evidence type="ECO:0000259" key="21">
    <source>
        <dbReference type="Pfam" id="PF14702"/>
    </source>
</evidence>
<keyword evidence="11" id="KW-0378">Hydrolase</keyword>
<evidence type="ECO:0000256" key="9">
    <source>
        <dbReference type="ARBA" id="ARBA00022676"/>
    </source>
</evidence>
<keyword evidence="14" id="KW-0326">Glycosidase</keyword>
<comment type="subcellular location">
    <subcellularLocation>
        <location evidence="4">Cytoplasm</location>
    </subcellularLocation>
</comment>
<feature type="domain" description="Eukaryotic glycogen debranching enzyme N-terminal" evidence="19">
    <location>
        <begin position="244"/>
        <end position="340"/>
    </location>
</feature>
<dbReference type="InterPro" id="IPR010401">
    <property type="entry name" value="AGL/Gdb1"/>
</dbReference>
<accession>A0AAR5PMP9</accession>
<reference evidence="22" key="2">
    <citation type="submission" date="2024-08" db="UniProtKB">
        <authorList>
            <consortium name="EnsemblMetazoa"/>
        </authorList>
    </citation>
    <scope>IDENTIFICATION</scope>
</reference>
<dbReference type="Pfam" id="PF14702">
    <property type="entry name" value="hGDE_central"/>
    <property type="match status" value="1"/>
</dbReference>
<evidence type="ECO:0000256" key="14">
    <source>
        <dbReference type="ARBA" id="ARBA00023295"/>
    </source>
</evidence>
<dbReference type="InterPro" id="IPR032792">
    <property type="entry name" value="AGL_glucanoTrfase"/>
</dbReference>
<reference evidence="23" key="1">
    <citation type="journal article" date="2013" name="Genome Biol.">
        <title>Draft genome of the mountain pine beetle, Dendroctonus ponderosae Hopkins, a major forest pest.</title>
        <authorList>
            <person name="Keeling C.I."/>
            <person name="Yuen M.M."/>
            <person name="Liao N.Y."/>
            <person name="Docking T.R."/>
            <person name="Chan S.K."/>
            <person name="Taylor G.A."/>
            <person name="Palmquist D.L."/>
            <person name="Jackman S.D."/>
            <person name="Nguyen A."/>
            <person name="Li M."/>
            <person name="Henderson H."/>
            <person name="Janes J.K."/>
            <person name="Zhao Y."/>
            <person name="Pandoh P."/>
            <person name="Moore R."/>
            <person name="Sperling F.A."/>
            <person name="Huber D.P."/>
            <person name="Birol I."/>
            <person name="Jones S.J."/>
            <person name="Bohlmann J."/>
        </authorList>
    </citation>
    <scope>NUCLEOTIDE SEQUENCE</scope>
</reference>
<dbReference type="FunFam" id="3.20.20.80:FF:000108">
    <property type="entry name" value="glycogen debranching enzyme"/>
    <property type="match status" value="1"/>
</dbReference>
<evidence type="ECO:0000256" key="3">
    <source>
        <dbReference type="ARBA" id="ARBA00003530"/>
    </source>
</evidence>
<evidence type="ECO:0000256" key="13">
    <source>
        <dbReference type="ARBA" id="ARBA00023268"/>
    </source>
</evidence>
<keyword evidence="8" id="KW-0963">Cytoplasm</keyword>
<dbReference type="SUPFAM" id="SSF48208">
    <property type="entry name" value="Six-hairpin glycosidases"/>
    <property type="match status" value="1"/>
</dbReference>
<evidence type="ECO:0000259" key="20">
    <source>
        <dbReference type="Pfam" id="PF14701"/>
    </source>
</evidence>
<evidence type="ECO:0000256" key="5">
    <source>
        <dbReference type="ARBA" id="ARBA00012560"/>
    </source>
</evidence>
<evidence type="ECO:0000256" key="7">
    <source>
        <dbReference type="ARBA" id="ARBA00020723"/>
    </source>
</evidence>
<evidence type="ECO:0000256" key="15">
    <source>
        <dbReference type="ARBA" id="ARBA00025780"/>
    </source>
</evidence>
<evidence type="ECO:0000256" key="4">
    <source>
        <dbReference type="ARBA" id="ARBA00004496"/>
    </source>
</evidence>
<keyword evidence="13" id="KW-0511">Multifunctional enzyme</keyword>
<dbReference type="GO" id="GO:0005978">
    <property type="term" value="P:glycogen biosynthetic process"/>
    <property type="evidence" value="ECO:0007669"/>
    <property type="project" value="UniProtKB-KW"/>
</dbReference>
<dbReference type="Pfam" id="PF14701">
    <property type="entry name" value="hDGE_amylase"/>
    <property type="match status" value="1"/>
</dbReference>
<keyword evidence="10" id="KW-0808">Transferase</keyword>
<evidence type="ECO:0000259" key="18">
    <source>
        <dbReference type="Pfam" id="PF06202"/>
    </source>
</evidence>
<evidence type="ECO:0000256" key="16">
    <source>
        <dbReference type="ARBA" id="ARBA00031477"/>
    </source>
</evidence>
<dbReference type="InterPro" id="IPR032788">
    <property type="entry name" value="AGL_central"/>
</dbReference>
<evidence type="ECO:0000313" key="22">
    <source>
        <dbReference type="EnsemblMetazoa" id="XP_019762192.1"/>
    </source>
</evidence>
<dbReference type="FunFam" id="1.50.10.10:FF:000039">
    <property type="entry name" value="Glycogen debranching enzyme Gdb1, putative"/>
    <property type="match status" value="1"/>
</dbReference>
<name>A0AAR5PMP9_DENPD</name>
<keyword evidence="9" id="KW-0328">Glycosyltransferase</keyword>
<dbReference type="PANTHER" id="PTHR10569">
    <property type="entry name" value="GLYCOGEN DEBRANCHING ENZYME"/>
    <property type="match status" value="1"/>
</dbReference>
<dbReference type="FunFam" id="3.20.20.80:FF:000070">
    <property type="entry name" value="GDB1p Glycogen debranching enzyme"/>
    <property type="match status" value="1"/>
</dbReference>
<evidence type="ECO:0000256" key="11">
    <source>
        <dbReference type="ARBA" id="ARBA00022801"/>
    </source>
</evidence>
<keyword evidence="23" id="KW-1185">Reference proteome</keyword>
<dbReference type="InterPro" id="IPR017853">
    <property type="entry name" value="GH"/>
</dbReference>
<evidence type="ECO:0000256" key="12">
    <source>
        <dbReference type="ARBA" id="ARBA00023056"/>
    </source>
</evidence>